<accession>A0A7E4ZXM9</accession>
<protein>
    <submittedName>
        <fullName evidence="2">FBD domain-containing protein</fullName>
    </submittedName>
</protein>
<keyword evidence="1" id="KW-1185">Reference proteome</keyword>
<dbReference type="AlphaFoldDB" id="A0A7E4ZXM9"/>
<sequence>MPSFCAALLFETCAFGRPLACSGRLHLSVLITTFHIMPYPLAKLAYGLRCRLSELTTPLERYELQIAAGNPSICPPKLQPGQHVISAFHSCHRPETLHKEFKSDDPTNPTSHECVLLKKSENFVFIGKTLRFYHQSNFNRTIETFIPENFIFVFKPNGILYLSYCTFLQNLSQTFSWSDFRYVEEINITYLRPFVDLKDILTMAPNVKCMYINYCHISPTWITDILQFPDNKLEYLLIEYHHDCYDTFELEDLMTLLKAQQHNNFTLSIIYKFDHTGAWRDFHDDLREFLLQRYPEYKGENSSSVRLEYCEKVSVY</sequence>
<reference evidence="2" key="2">
    <citation type="submission" date="2020-10" db="UniProtKB">
        <authorList>
            <consortium name="WormBaseParasite"/>
        </authorList>
    </citation>
    <scope>IDENTIFICATION</scope>
</reference>
<organism evidence="1 2">
    <name type="scientific">Panagrellus redivivus</name>
    <name type="common">Microworm</name>
    <dbReference type="NCBI Taxonomy" id="6233"/>
    <lineage>
        <taxon>Eukaryota</taxon>
        <taxon>Metazoa</taxon>
        <taxon>Ecdysozoa</taxon>
        <taxon>Nematoda</taxon>
        <taxon>Chromadorea</taxon>
        <taxon>Rhabditida</taxon>
        <taxon>Tylenchina</taxon>
        <taxon>Panagrolaimomorpha</taxon>
        <taxon>Panagrolaimoidea</taxon>
        <taxon>Panagrolaimidae</taxon>
        <taxon>Panagrellus</taxon>
    </lineage>
</organism>
<evidence type="ECO:0000313" key="1">
    <source>
        <dbReference type="Proteomes" id="UP000492821"/>
    </source>
</evidence>
<reference evidence="1" key="1">
    <citation type="journal article" date="2013" name="Genetics">
        <title>The draft genome and transcriptome of Panagrellus redivivus are shaped by the harsh demands of a free-living lifestyle.</title>
        <authorList>
            <person name="Srinivasan J."/>
            <person name="Dillman A.R."/>
            <person name="Macchietto M.G."/>
            <person name="Heikkinen L."/>
            <person name="Lakso M."/>
            <person name="Fracchia K.M."/>
            <person name="Antoshechkin I."/>
            <person name="Mortazavi A."/>
            <person name="Wong G."/>
            <person name="Sternberg P.W."/>
        </authorList>
    </citation>
    <scope>NUCLEOTIDE SEQUENCE [LARGE SCALE GENOMIC DNA]</scope>
    <source>
        <strain evidence="1">MT8872</strain>
    </source>
</reference>
<dbReference type="WBParaSite" id="Pan_g23491.t1">
    <property type="protein sequence ID" value="Pan_g23491.t1"/>
    <property type="gene ID" value="Pan_g23491"/>
</dbReference>
<proteinExistence type="predicted"/>
<dbReference type="Proteomes" id="UP000492821">
    <property type="component" value="Unassembled WGS sequence"/>
</dbReference>
<name>A0A7E4ZXM9_PANRE</name>
<evidence type="ECO:0000313" key="2">
    <source>
        <dbReference type="WBParaSite" id="Pan_g23491.t1"/>
    </source>
</evidence>